<feature type="domain" description="Isopropylmalate dehydrogenase-like" evidence="14">
    <location>
        <begin position="2"/>
        <end position="321"/>
    </location>
</feature>
<keyword evidence="10" id="KW-0560">Oxidoreductase</keyword>
<dbReference type="Pfam" id="PF00180">
    <property type="entry name" value="Iso_dh"/>
    <property type="match status" value="1"/>
</dbReference>
<dbReference type="PANTHER" id="PTHR11835">
    <property type="entry name" value="DECARBOXYLATING DEHYDROGENASES-ISOCITRATE, ISOPROPYLMALATE, TARTRATE"/>
    <property type="match status" value="1"/>
</dbReference>
<dbReference type="GO" id="GO:0009098">
    <property type="term" value="P:L-leucine biosynthetic process"/>
    <property type="evidence" value="ECO:0007669"/>
    <property type="project" value="UniProtKB-KW"/>
</dbReference>
<evidence type="ECO:0000256" key="12">
    <source>
        <dbReference type="ARBA" id="ARBA00023211"/>
    </source>
</evidence>
<evidence type="ECO:0000256" key="13">
    <source>
        <dbReference type="ARBA" id="ARBA00023304"/>
    </source>
</evidence>
<keyword evidence="9" id="KW-0460">Magnesium</keyword>
<dbReference type="PANTHER" id="PTHR11835:SF34">
    <property type="entry name" value="ISOCITRATE DEHYDROGENASE [NAD] SUBUNIT ALPHA, MITOCHONDRIAL"/>
    <property type="match status" value="1"/>
</dbReference>
<keyword evidence="13" id="KW-0100">Branched-chain amino acid biosynthesis</keyword>
<comment type="caution">
    <text evidence="15">The sequence shown here is derived from an EMBL/GenBank/DDBJ whole genome shotgun (WGS) entry which is preliminary data.</text>
</comment>
<dbReference type="GO" id="GO:0003862">
    <property type="term" value="F:3-isopropylmalate dehydrogenase activity"/>
    <property type="evidence" value="ECO:0007669"/>
    <property type="project" value="UniProtKB-EC"/>
</dbReference>
<dbReference type="SMART" id="SM01329">
    <property type="entry name" value="Iso_dh"/>
    <property type="match status" value="1"/>
</dbReference>
<dbReference type="Proteomes" id="UP000600363">
    <property type="component" value="Unassembled WGS sequence"/>
</dbReference>
<evidence type="ECO:0000313" key="16">
    <source>
        <dbReference type="Proteomes" id="UP000600363"/>
    </source>
</evidence>
<comment type="cofactor">
    <cofactor evidence="1">
        <name>Mn(2+)</name>
        <dbReference type="ChEBI" id="CHEBI:29035"/>
    </cofactor>
</comment>
<proteinExistence type="inferred from homology"/>
<dbReference type="AlphaFoldDB" id="A0A832RUL0"/>
<keyword evidence="11" id="KW-0520">NAD</keyword>
<dbReference type="GO" id="GO:0006099">
    <property type="term" value="P:tricarboxylic acid cycle"/>
    <property type="evidence" value="ECO:0007669"/>
    <property type="project" value="TreeGrafter"/>
</dbReference>
<evidence type="ECO:0000256" key="11">
    <source>
        <dbReference type="ARBA" id="ARBA00023027"/>
    </source>
</evidence>
<keyword evidence="6" id="KW-0432">Leucine biosynthesis</keyword>
<evidence type="ECO:0000256" key="4">
    <source>
        <dbReference type="ARBA" id="ARBA00011738"/>
    </source>
</evidence>
<dbReference type="NCBIfam" id="TIGR02088">
    <property type="entry name" value="LEU3_arch"/>
    <property type="match status" value="1"/>
</dbReference>
<comment type="subunit">
    <text evidence="4">Homodimer.</text>
</comment>
<dbReference type="EMBL" id="DUIH01000011">
    <property type="protein sequence ID" value="HIH69577.1"/>
    <property type="molecule type" value="Genomic_DNA"/>
</dbReference>
<dbReference type="EC" id="1.1.1.85" evidence="5"/>
<evidence type="ECO:0000256" key="6">
    <source>
        <dbReference type="ARBA" id="ARBA00022430"/>
    </source>
</evidence>
<keyword evidence="7" id="KW-0028">Amino-acid biosynthesis</keyword>
<reference evidence="15" key="1">
    <citation type="journal article" date="2020" name="bioRxiv">
        <title>A rank-normalized archaeal taxonomy based on genome phylogeny resolves widespread incomplete and uneven classifications.</title>
        <authorList>
            <person name="Rinke C."/>
            <person name="Chuvochina M."/>
            <person name="Mussig A.J."/>
            <person name="Chaumeil P.-A."/>
            <person name="Waite D.W."/>
            <person name="Whitman W.B."/>
            <person name="Parks D.H."/>
            <person name="Hugenholtz P."/>
        </authorList>
    </citation>
    <scope>NUCLEOTIDE SEQUENCE</scope>
    <source>
        <strain evidence="15">UBA12518</strain>
    </source>
</reference>
<accession>A0A832RUL0</accession>
<evidence type="ECO:0000259" key="14">
    <source>
        <dbReference type="SMART" id="SM01329"/>
    </source>
</evidence>
<comment type="cofactor">
    <cofactor evidence="2">
        <name>Mg(2+)</name>
        <dbReference type="ChEBI" id="CHEBI:18420"/>
    </cofactor>
</comment>
<evidence type="ECO:0000256" key="8">
    <source>
        <dbReference type="ARBA" id="ARBA00022723"/>
    </source>
</evidence>
<sequence>MKVAVAPGDGIGREVIPQAVRVLKLLQPDVQCVPIEVGYARYQREGVAISDDDIEMMRQCDCVLFGAITTPPDPDYSSVVVRIRRELGLYANVRPFRAFSGITPSMYENLNLTIVRENTEGLYSGEEEEDELGAYTRRVVTRKSTQRIAKVACELACSERKRLTIVHKANVLRSDRLWRRVCIEVAERYGVPYDEVLVDACALHLVREPTRFELLLTSNLFGDILSDLAAGLVGGLGLCPSAQLGDEHAMFEPVHGSAPDIAGRNIANPIAAILCVGLMLDWAGLKEYERIEQSIRWVLDAGIRTPDIGGNASTTEFTDAVISHLER</sequence>
<dbReference type="InterPro" id="IPR024084">
    <property type="entry name" value="IsoPropMal-DH-like_dom"/>
</dbReference>
<comment type="similarity">
    <text evidence="3">Belongs to the isocitrate and isopropylmalate dehydrogenases family.</text>
</comment>
<dbReference type="PROSITE" id="PS00470">
    <property type="entry name" value="IDH_IMDH"/>
    <property type="match status" value="1"/>
</dbReference>
<name>A0A832RUL0_9EURY</name>
<dbReference type="InterPro" id="IPR011828">
    <property type="entry name" value="LEU3_arc"/>
</dbReference>
<dbReference type="GO" id="GO:0051287">
    <property type="term" value="F:NAD binding"/>
    <property type="evidence" value="ECO:0007669"/>
    <property type="project" value="InterPro"/>
</dbReference>
<evidence type="ECO:0000256" key="9">
    <source>
        <dbReference type="ARBA" id="ARBA00022842"/>
    </source>
</evidence>
<evidence type="ECO:0000313" key="15">
    <source>
        <dbReference type="EMBL" id="HIH69577.1"/>
    </source>
</evidence>
<keyword evidence="8" id="KW-0479">Metal-binding</keyword>
<evidence type="ECO:0000256" key="10">
    <source>
        <dbReference type="ARBA" id="ARBA00023002"/>
    </source>
</evidence>
<dbReference type="Gene3D" id="3.40.718.10">
    <property type="entry name" value="Isopropylmalate Dehydrogenase"/>
    <property type="match status" value="1"/>
</dbReference>
<dbReference type="FunFam" id="3.40.718.10:FF:000006">
    <property type="entry name" value="3-isopropylmalate dehydrogenase"/>
    <property type="match status" value="1"/>
</dbReference>
<evidence type="ECO:0000256" key="7">
    <source>
        <dbReference type="ARBA" id="ARBA00022605"/>
    </source>
</evidence>
<evidence type="ECO:0000256" key="5">
    <source>
        <dbReference type="ARBA" id="ARBA00013101"/>
    </source>
</evidence>
<evidence type="ECO:0000256" key="3">
    <source>
        <dbReference type="ARBA" id="ARBA00007769"/>
    </source>
</evidence>
<dbReference type="GO" id="GO:0000287">
    <property type="term" value="F:magnesium ion binding"/>
    <property type="evidence" value="ECO:0007669"/>
    <property type="project" value="InterPro"/>
</dbReference>
<gene>
    <name evidence="15" type="ORF">HA299_03000</name>
</gene>
<dbReference type="SUPFAM" id="SSF53659">
    <property type="entry name" value="Isocitrate/Isopropylmalate dehydrogenase-like"/>
    <property type="match status" value="1"/>
</dbReference>
<keyword evidence="12" id="KW-0464">Manganese</keyword>
<dbReference type="InterPro" id="IPR019818">
    <property type="entry name" value="IsoCit/isopropylmalate_DH_CS"/>
</dbReference>
<organism evidence="15 16">
    <name type="scientific">Methermicoccus shengliensis</name>
    <dbReference type="NCBI Taxonomy" id="660064"/>
    <lineage>
        <taxon>Archaea</taxon>
        <taxon>Methanobacteriati</taxon>
        <taxon>Methanobacteriota</taxon>
        <taxon>Stenosarchaea group</taxon>
        <taxon>Methanomicrobia</taxon>
        <taxon>Methanosarcinales</taxon>
        <taxon>Methermicoccaceae</taxon>
        <taxon>Methermicoccus</taxon>
    </lineage>
</organism>
<protein>
    <recommendedName>
        <fullName evidence="5">3-isopropylmalate dehydrogenase</fullName>
        <ecNumber evidence="5">1.1.1.85</ecNumber>
    </recommendedName>
</protein>
<evidence type="ECO:0000256" key="2">
    <source>
        <dbReference type="ARBA" id="ARBA00001946"/>
    </source>
</evidence>
<evidence type="ECO:0000256" key="1">
    <source>
        <dbReference type="ARBA" id="ARBA00001936"/>
    </source>
</evidence>
<dbReference type="GO" id="GO:0006102">
    <property type="term" value="P:isocitrate metabolic process"/>
    <property type="evidence" value="ECO:0007669"/>
    <property type="project" value="TreeGrafter"/>
</dbReference>
<dbReference type="GO" id="GO:0004449">
    <property type="term" value="F:isocitrate dehydrogenase (NAD+) activity"/>
    <property type="evidence" value="ECO:0007669"/>
    <property type="project" value="TreeGrafter"/>
</dbReference>